<reference evidence="1" key="2">
    <citation type="journal article" date="2015" name="Data Brief">
        <title>Shoot transcriptome of the giant reed, Arundo donax.</title>
        <authorList>
            <person name="Barrero R.A."/>
            <person name="Guerrero F.D."/>
            <person name="Moolhuijzen P."/>
            <person name="Goolsby J.A."/>
            <person name="Tidwell J."/>
            <person name="Bellgard S.E."/>
            <person name="Bellgard M.I."/>
        </authorList>
    </citation>
    <scope>NUCLEOTIDE SEQUENCE</scope>
    <source>
        <tissue evidence="1">Shoot tissue taken approximately 20 cm above the soil surface</tissue>
    </source>
</reference>
<sequence length="33" mass="4109">MVPPFYFIFSVCQRLRTSTLLYYLPETEFLNRY</sequence>
<dbReference type="AlphaFoldDB" id="A0A0A9C402"/>
<reference evidence="1" key="1">
    <citation type="submission" date="2014-09" db="EMBL/GenBank/DDBJ databases">
        <authorList>
            <person name="Magalhaes I.L.F."/>
            <person name="Oliveira U."/>
            <person name="Santos F.R."/>
            <person name="Vidigal T.H.D.A."/>
            <person name="Brescovit A.D."/>
            <person name="Santos A.J."/>
        </authorList>
    </citation>
    <scope>NUCLEOTIDE SEQUENCE</scope>
    <source>
        <tissue evidence="1">Shoot tissue taken approximately 20 cm above the soil surface</tissue>
    </source>
</reference>
<accession>A0A0A9C402</accession>
<proteinExistence type="predicted"/>
<organism evidence="1">
    <name type="scientific">Arundo donax</name>
    <name type="common">Giant reed</name>
    <name type="synonym">Donax arundinaceus</name>
    <dbReference type="NCBI Taxonomy" id="35708"/>
    <lineage>
        <taxon>Eukaryota</taxon>
        <taxon>Viridiplantae</taxon>
        <taxon>Streptophyta</taxon>
        <taxon>Embryophyta</taxon>
        <taxon>Tracheophyta</taxon>
        <taxon>Spermatophyta</taxon>
        <taxon>Magnoliopsida</taxon>
        <taxon>Liliopsida</taxon>
        <taxon>Poales</taxon>
        <taxon>Poaceae</taxon>
        <taxon>PACMAD clade</taxon>
        <taxon>Arundinoideae</taxon>
        <taxon>Arundineae</taxon>
        <taxon>Arundo</taxon>
    </lineage>
</organism>
<protein>
    <submittedName>
        <fullName evidence="1">Uncharacterized protein</fullName>
    </submittedName>
</protein>
<evidence type="ECO:0000313" key="1">
    <source>
        <dbReference type="EMBL" id="JAD66272.1"/>
    </source>
</evidence>
<name>A0A0A9C402_ARUDO</name>
<dbReference type="EMBL" id="GBRH01231623">
    <property type="protein sequence ID" value="JAD66272.1"/>
    <property type="molecule type" value="Transcribed_RNA"/>
</dbReference>